<gene>
    <name evidence="2" type="ORF">TVAG_329100</name>
</gene>
<accession>A2EW51</accession>
<dbReference type="EMBL" id="DS113514">
    <property type="protein sequence ID" value="EAY03137.1"/>
    <property type="molecule type" value="Genomic_DNA"/>
</dbReference>
<dbReference type="PANTHER" id="PTHR47026:SF2">
    <property type="entry name" value="FLAGELLAR ASSOCIATED PROTEIN"/>
    <property type="match status" value="1"/>
</dbReference>
<feature type="region of interest" description="Disordered" evidence="1">
    <location>
        <begin position="522"/>
        <end position="563"/>
    </location>
</feature>
<dbReference type="PANTHER" id="PTHR47026">
    <property type="entry name" value="PIGMENTOSA GTPASE REGULATOR-LIKE PROTEIN, PUTATIVE-RELATED"/>
    <property type="match status" value="1"/>
</dbReference>
<dbReference type="RefSeq" id="XP_001315360.1">
    <property type="nucleotide sequence ID" value="XM_001315325.1"/>
</dbReference>
<dbReference type="SMR" id="A2EW51"/>
<dbReference type="AlphaFoldDB" id="A2EW51"/>
<dbReference type="KEGG" id="tva:4760978"/>
<evidence type="ECO:0000256" key="1">
    <source>
        <dbReference type="SAM" id="MobiDB-lite"/>
    </source>
</evidence>
<protein>
    <submittedName>
        <fullName evidence="2">Uncharacterized protein</fullName>
    </submittedName>
</protein>
<organism evidence="2 3">
    <name type="scientific">Trichomonas vaginalis (strain ATCC PRA-98 / G3)</name>
    <dbReference type="NCBI Taxonomy" id="412133"/>
    <lineage>
        <taxon>Eukaryota</taxon>
        <taxon>Metamonada</taxon>
        <taxon>Parabasalia</taxon>
        <taxon>Trichomonadida</taxon>
        <taxon>Trichomonadidae</taxon>
        <taxon>Trichomonas</taxon>
    </lineage>
</organism>
<feature type="compositionally biased region" description="Basic and acidic residues" evidence="1">
    <location>
        <begin position="1"/>
        <end position="12"/>
    </location>
</feature>
<evidence type="ECO:0000313" key="2">
    <source>
        <dbReference type="EMBL" id="EAY03137.1"/>
    </source>
</evidence>
<sequence>MKVQKGLDKDDPNSSIDSLSSPSKSVTNDKLEINLSNEVQQLLDEEKAPPKSPSDHNLTSLLKEVEDSTIIANNESQEQNESKSPEENPQPETQNTTISDNTTDTTLSTLNTKELIQSELSTPVNHENNENQTTTNEVKEQLPDNQENPTISNETTIENTNSTILNETAMNETTNDNENNNELLTTELPIESLNISHNSDKSSDSFPKLPQDCRLNLGGISTLSPSEDQGPCYTYSMPGNLQRIVYHSPDSLICQALAQHQLPLLTKEDKTHLLSDLYKYTSICSSKGLIFEAAYINSVAENLKNSPDYIPTRLDMKRCNENLAYAEQEIKDQTEYWENQTKLIETEYSTGLKELELKLLHEQDMLDHEWQSQKKILKYSKPSPALLNARYSASQLIRQRDFEKAKKAGEVIRTIEKVESAEAEKRMKEGYLAADNLLTKKYEMECSTKGVIREKKLCSAQIAKERSMKPVVKRFQKLTAEKEKLTNIEKSAQLVKTRPVPVIPSDANSPFIDLNSTPKLKLTPITPINRKRSATATGNTSSLQSSRRSKQSMRSPSRLGQRN</sequence>
<dbReference type="InParanoid" id="A2EW51"/>
<name>A2EW51_TRIV3</name>
<dbReference type="VEuPathDB" id="TrichDB:TVAG_329100"/>
<evidence type="ECO:0000313" key="3">
    <source>
        <dbReference type="Proteomes" id="UP000001542"/>
    </source>
</evidence>
<reference evidence="2" key="1">
    <citation type="submission" date="2006-10" db="EMBL/GenBank/DDBJ databases">
        <authorList>
            <person name="Amadeo P."/>
            <person name="Zhao Q."/>
            <person name="Wortman J."/>
            <person name="Fraser-Liggett C."/>
            <person name="Carlton J."/>
        </authorList>
    </citation>
    <scope>NUCLEOTIDE SEQUENCE</scope>
    <source>
        <strain evidence="2">G3</strain>
    </source>
</reference>
<feature type="region of interest" description="Disordered" evidence="1">
    <location>
        <begin position="1"/>
        <end position="105"/>
    </location>
</feature>
<reference evidence="2" key="2">
    <citation type="journal article" date="2007" name="Science">
        <title>Draft genome sequence of the sexually transmitted pathogen Trichomonas vaginalis.</title>
        <authorList>
            <person name="Carlton J.M."/>
            <person name="Hirt R.P."/>
            <person name="Silva J.C."/>
            <person name="Delcher A.L."/>
            <person name="Schatz M."/>
            <person name="Zhao Q."/>
            <person name="Wortman J.R."/>
            <person name="Bidwell S.L."/>
            <person name="Alsmark U.C.M."/>
            <person name="Besteiro S."/>
            <person name="Sicheritz-Ponten T."/>
            <person name="Noel C.J."/>
            <person name="Dacks J.B."/>
            <person name="Foster P.G."/>
            <person name="Simillion C."/>
            <person name="Van de Peer Y."/>
            <person name="Miranda-Saavedra D."/>
            <person name="Barton G.J."/>
            <person name="Westrop G.D."/>
            <person name="Mueller S."/>
            <person name="Dessi D."/>
            <person name="Fiori P.L."/>
            <person name="Ren Q."/>
            <person name="Paulsen I."/>
            <person name="Zhang H."/>
            <person name="Bastida-Corcuera F.D."/>
            <person name="Simoes-Barbosa A."/>
            <person name="Brown M.T."/>
            <person name="Hayes R.D."/>
            <person name="Mukherjee M."/>
            <person name="Okumura C.Y."/>
            <person name="Schneider R."/>
            <person name="Smith A.J."/>
            <person name="Vanacova S."/>
            <person name="Villalvazo M."/>
            <person name="Haas B.J."/>
            <person name="Pertea M."/>
            <person name="Feldblyum T.V."/>
            <person name="Utterback T.R."/>
            <person name="Shu C.L."/>
            <person name="Osoegawa K."/>
            <person name="de Jong P.J."/>
            <person name="Hrdy I."/>
            <person name="Horvathova L."/>
            <person name="Zubacova Z."/>
            <person name="Dolezal P."/>
            <person name="Malik S.B."/>
            <person name="Logsdon J.M. Jr."/>
            <person name="Henze K."/>
            <person name="Gupta A."/>
            <person name="Wang C.C."/>
            <person name="Dunne R.L."/>
            <person name="Upcroft J.A."/>
            <person name="Upcroft P."/>
            <person name="White O."/>
            <person name="Salzberg S.L."/>
            <person name="Tang P."/>
            <person name="Chiu C.-H."/>
            <person name="Lee Y.-S."/>
            <person name="Embley T.M."/>
            <person name="Coombs G.H."/>
            <person name="Mottram J.C."/>
            <person name="Tachezy J."/>
            <person name="Fraser-Liggett C.M."/>
            <person name="Johnson P.J."/>
        </authorList>
    </citation>
    <scope>NUCLEOTIDE SEQUENCE [LARGE SCALE GENOMIC DNA]</scope>
    <source>
        <strain evidence="2">G3</strain>
    </source>
</reference>
<keyword evidence="3" id="KW-1185">Reference proteome</keyword>
<dbReference type="VEuPathDB" id="TrichDB:TVAGG3_0686770"/>
<proteinExistence type="predicted"/>
<feature type="compositionally biased region" description="Low complexity" evidence="1">
    <location>
        <begin position="541"/>
        <end position="563"/>
    </location>
</feature>
<feature type="compositionally biased region" description="Low complexity" evidence="1">
    <location>
        <begin position="14"/>
        <end position="25"/>
    </location>
</feature>
<feature type="compositionally biased region" description="Low complexity" evidence="1">
    <location>
        <begin position="147"/>
        <end position="162"/>
    </location>
</feature>
<feature type="region of interest" description="Disordered" evidence="1">
    <location>
        <begin position="119"/>
        <end position="162"/>
    </location>
</feature>
<feature type="compositionally biased region" description="Polar residues" evidence="1">
    <location>
        <begin position="70"/>
        <end position="79"/>
    </location>
</feature>
<dbReference type="Proteomes" id="UP000001542">
    <property type="component" value="Unassembled WGS sequence"/>
</dbReference>
<dbReference type="OrthoDB" id="10661607at2759"/>
<feature type="compositionally biased region" description="Low complexity" evidence="1">
    <location>
        <begin position="93"/>
        <end position="105"/>
    </location>
</feature>